<evidence type="ECO:0000313" key="3">
    <source>
        <dbReference type="EMBL" id="PXX73691.1"/>
    </source>
</evidence>
<dbReference type="STRING" id="1034346.GCA_000313565_02228"/>
<evidence type="ECO:0000313" key="4">
    <source>
        <dbReference type="Proteomes" id="UP000247612"/>
    </source>
</evidence>
<keyword evidence="1" id="KW-0456">Lyase</keyword>
<organism evidence="3 4">
    <name type="scientific">Dielma fastidiosa</name>
    <dbReference type="NCBI Taxonomy" id="1034346"/>
    <lineage>
        <taxon>Bacteria</taxon>
        <taxon>Bacillati</taxon>
        <taxon>Bacillota</taxon>
        <taxon>Erysipelotrichia</taxon>
        <taxon>Erysipelotrichales</taxon>
        <taxon>Erysipelotrichaceae</taxon>
        <taxon>Dielma</taxon>
    </lineage>
</organism>
<dbReference type="GO" id="GO:0016831">
    <property type="term" value="F:carboxy-lyase activity"/>
    <property type="evidence" value="ECO:0007669"/>
    <property type="project" value="InterPro"/>
</dbReference>
<sequence length="241" mass="27251">MIIDAHNHIGNRRGRKGQSAEEIIEKMDASGIDQAVVFSYVPYPNNDYIAEAVRKYPDRLIGFAVLDHTKKHPEAELERAICELGLKGLKLDTPTHGFSIDDFRVTGPTFEIANKYHLPVICYCGDNNFVHPYKFAEAAKRYPNINFIMAHAGILFMTSHAIEVCAENKNCYIEISNINACVINDAKNKGVLDHVLFGTDTPFNYFNVMKSCVESALNDEHEKAMVYSENFKRIMAEIQVE</sequence>
<gene>
    <name evidence="3" type="ORF">DES51_1329</name>
</gene>
<dbReference type="RefSeq" id="WP_022938530.1">
    <property type="nucleotide sequence ID" value="NZ_CABKRQ010000005.1"/>
</dbReference>
<evidence type="ECO:0000259" key="2">
    <source>
        <dbReference type="Pfam" id="PF04909"/>
    </source>
</evidence>
<comment type="caution">
    <text evidence="3">The sequence shown here is derived from an EMBL/GenBank/DDBJ whole genome shotgun (WGS) entry which is preliminary data.</text>
</comment>
<dbReference type="InterPro" id="IPR032466">
    <property type="entry name" value="Metal_Hydrolase"/>
</dbReference>
<dbReference type="InterPro" id="IPR006680">
    <property type="entry name" value="Amidohydro-rel"/>
</dbReference>
<proteinExistence type="predicted"/>
<dbReference type="GO" id="GO:0016787">
    <property type="term" value="F:hydrolase activity"/>
    <property type="evidence" value="ECO:0007669"/>
    <property type="project" value="InterPro"/>
</dbReference>
<evidence type="ECO:0000256" key="1">
    <source>
        <dbReference type="ARBA" id="ARBA00023239"/>
    </source>
</evidence>
<dbReference type="AlphaFoldDB" id="A0A318KC71"/>
<dbReference type="PANTHER" id="PTHR21240">
    <property type="entry name" value="2-AMINO-3-CARBOXYLMUCONATE-6-SEMIALDEHYDE DECARBOXYLASE"/>
    <property type="match status" value="1"/>
</dbReference>
<name>A0A318KC71_9FIRM</name>
<dbReference type="SUPFAM" id="SSF51556">
    <property type="entry name" value="Metallo-dependent hydrolases"/>
    <property type="match status" value="1"/>
</dbReference>
<dbReference type="InterPro" id="IPR032465">
    <property type="entry name" value="ACMSD"/>
</dbReference>
<dbReference type="Gene3D" id="3.20.20.140">
    <property type="entry name" value="Metal-dependent hydrolases"/>
    <property type="match status" value="1"/>
</dbReference>
<dbReference type="Proteomes" id="UP000247612">
    <property type="component" value="Unassembled WGS sequence"/>
</dbReference>
<dbReference type="Pfam" id="PF04909">
    <property type="entry name" value="Amidohydro_2"/>
    <property type="match status" value="1"/>
</dbReference>
<reference evidence="3 4" key="1">
    <citation type="submission" date="2018-05" db="EMBL/GenBank/DDBJ databases">
        <title>Genomic Encyclopedia of Type Strains, Phase IV (KMG-IV): sequencing the most valuable type-strain genomes for metagenomic binning, comparative biology and taxonomic classification.</title>
        <authorList>
            <person name="Goeker M."/>
        </authorList>
    </citation>
    <scope>NUCLEOTIDE SEQUENCE [LARGE SCALE GENOMIC DNA]</scope>
    <source>
        <strain evidence="3 4">JC118</strain>
    </source>
</reference>
<feature type="domain" description="Amidohydrolase-related" evidence="2">
    <location>
        <begin position="4"/>
        <end position="230"/>
    </location>
</feature>
<dbReference type="OrthoDB" id="9771932at2"/>
<dbReference type="EMBL" id="QJKH01000032">
    <property type="protein sequence ID" value="PXX73691.1"/>
    <property type="molecule type" value="Genomic_DNA"/>
</dbReference>
<keyword evidence="4" id="KW-1185">Reference proteome</keyword>
<accession>A0A318KC71</accession>
<protein>
    <recommendedName>
        <fullName evidence="2">Amidohydrolase-related domain-containing protein</fullName>
    </recommendedName>
</protein>